<evidence type="ECO:0000313" key="6">
    <source>
        <dbReference type="Proteomes" id="UP000316096"/>
    </source>
</evidence>
<evidence type="ECO:0000256" key="1">
    <source>
        <dbReference type="ARBA" id="ARBA00023015"/>
    </source>
</evidence>
<dbReference type="PANTHER" id="PTHR43130">
    <property type="entry name" value="ARAC-FAMILY TRANSCRIPTIONAL REGULATOR"/>
    <property type="match status" value="1"/>
</dbReference>
<evidence type="ECO:0000259" key="4">
    <source>
        <dbReference type="PROSITE" id="PS01124"/>
    </source>
</evidence>
<protein>
    <submittedName>
        <fullName evidence="5">Transcriptional regulator GlxA family with amidase domain</fullName>
    </submittedName>
</protein>
<dbReference type="CDD" id="cd03137">
    <property type="entry name" value="GATase1_AraC_1"/>
    <property type="match status" value="1"/>
</dbReference>
<keyword evidence="3" id="KW-0804">Transcription</keyword>
<dbReference type="SUPFAM" id="SSF52317">
    <property type="entry name" value="Class I glutamine amidotransferase-like"/>
    <property type="match status" value="1"/>
</dbReference>
<dbReference type="InterPro" id="IPR009057">
    <property type="entry name" value="Homeodomain-like_sf"/>
</dbReference>
<accession>A0A543C016</accession>
<dbReference type="PROSITE" id="PS00041">
    <property type="entry name" value="HTH_ARAC_FAMILY_1"/>
    <property type="match status" value="1"/>
</dbReference>
<dbReference type="SMART" id="SM00342">
    <property type="entry name" value="HTH_ARAC"/>
    <property type="match status" value="1"/>
</dbReference>
<comment type="caution">
    <text evidence="5">The sequence shown here is derived from an EMBL/GenBank/DDBJ whole genome shotgun (WGS) entry which is preliminary data.</text>
</comment>
<dbReference type="InterPro" id="IPR018062">
    <property type="entry name" value="HTH_AraC-typ_CS"/>
</dbReference>
<proteinExistence type="predicted"/>
<dbReference type="Pfam" id="PF12833">
    <property type="entry name" value="HTH_18"/>
    <property type="match status" value="1"/>
</dbReference>
<dbReference type="EMBL" id="VFOZ01000002">
    <property type="protein sequence ID" value="TQL90423.1"/>
    <property type="molecule type" value="Genomic_DNA"/>
</dbReference>
<dbReference type="RefSeq" id="WP_141962461.1">
    <property type="nucleotide sequence ID" value="NZ_VFOZ01000002.1"/>
</dbReference>
<keyword evidence="2" id="KW-0238">DNA-binding</keyword>
<sequence>MRRVVVVGFADAELLDIACPADVFDSATRWGADPPYRVELTSLGGRPIVTTSGITLAAGAVERVAGPLDTVIVSGGLGHRRAAEDARLLTHLRRLAGQSRRIASVCTGATLLAAAGLLDGRRVTTHWMWAEELSAAYPAVTVDPAPLFVADGNVHTSAGVTSALDLALALVEDDHGPALARRVARTLVTYLQRPGNQAQVSVHIAAPTPDHRTVRAVCDHVTAHLGTRLDAAALARVAGVSPRHLTRLFRTHLGTTPARHVRAVRTETAAHLLTSTRLPLGAIARRCGFGTEETLRQAFNDHYATTPSAYRRTMRRPGG</sequence>
<dbReference type="GO" id="GO:0003700">
    <property type="term" value="F:DNA-binding transcription factor activity"/>
    <property type="evidence" value="ECO:0007669"/>
    <property type="project" value="InterPro"/>
</dbReference>
<dbReference type="AlphaFoldDB" id="A0A543C016"/>
<dbReference type="Proteomes" id="UP000316096">
    <property type="component" value="Unassembled WGS sequence"/>
</dbReference>
<dbReference type="Gene3D" id="1.10.10.60">
    <property type="entry name" value="Homeodomain-like"/>
    <property type="match status" value="1"/>
</dbReference>
<dbReference type="Pfam" id="PF01965">
    <property type="entry name" value="DJ-1_PfpI"/>
    <property type="match status" value="1"/>
</dbReference>
<dbReference type="InterPro" id="IPR029062">
    <property type="entry name" value="Class_I_gatase-like"/>
</dbReference>
<dbReference type="GO" id="GO:0043565">
    <property type="term" value="F:sequence-specific DNA binding"/>
    <property type="evidence" value="ECO:0007669"/>
    <property type="project" value="InterPro"/>
</dbReference>
<name>A0A543C016_9ACTN</name>
<gene>
    <name evidence="5" type="ORF">FB559_7727</name>
</gene>
<evidence type="ECO:0000313" key="5">
    <source>
        <dbReference type="EMBL" id="TQL90423.1"/>
    </source>
</evidence>
<evidence type="ECO:0000256" key="3">
    <source>
        <dbReference type="ARBA" id="ARBA00023163"/>
    </source>
</evidence>
<dbReference type="InterPro" id="IPR018060">
    <property type="entry name" value="HTH_AraC"/>
</dbReference>
<evidence type="ECO:0000256" key="2">
    <source>
        <dbReference type="ARBA" id="ARBA00023125"/>
    </source>
</evidence>
<feature type="domain" description="HTH araC/xylS-type" evidence="4">
    <location>
        <begin position="215"/>
        <end position="313"/>
    </location>
</feature>
<dbReference type="OrthoDB" id="3992151at2"/>
<dbReference type="SUPFAM" id="SSF46689">
    <property type="entry name" value="Homeodomain-like"/>
    <property type="match status" value="2"/>
</dbReference>
<keyword evidence="1" id="KW-0805">Transcription regulation</keyword>
<keyword evidence="6" id="KW-1185">Reference proteome</keyword>
<dbReference type="PROSITE" id="PS01124">
    <property type="entry name" value="HTH_ARAC_FAMILY_2"/>
    <property type="match status" value="1"/>
</dbReference>
<dbReference type="PANTHER" id="PTHR43130:SF3">
    <property type="entry name" value="HTH-TYPE TRANSCRIPTIONAL REGULATOR RV1931C"/>
    <property type="match status" value="1"/>
</dbReference>
<dbReference type="InterPro" id="IPR002818">
    <property type="entry name" value="DJ-1/PfpI"/>
</dbReference>
<reference evidence="5 6" key="1">
    <citation type="submission" date="2019-06" db="EMBL/GenBank/DDBJ databases">
        <title>Sequencing the genomes of 1000 actinobacteria strains.</title>
        <authorList>
            <person name="Klenk H.-P."/>
        </authorList>
    </citation>
    <scope>NUCLEOTIDE SEQUENCE [LARGE SCALE GENOMIC DNA]</scope>
    <source>
        <strain evidence="5 6">DSM 102200</strain>
    </source>
</reference>
<dbReference type="InterPro" id="IPR052158">
    <property type="entry name" value="INH-QAR"/>
</dbReference>
<dbReference type="Gene3D" id="3.40.50.880">
    <property type="match status" value="1"/>
</dbReference>
<organism evidence="5 6">
    <name type="scientific">Actinoallomurus bryophytorum</name>
    <dbReference type="NCBI Taxonomy" id="1490222"/>
    <lineage>
        <taxon>Bacteria</taxon>
        <taxon>Bacillati</taxon>
        <taxon>Actinomycetota</taxon>
        <taxon>Actinomycetes</taxon>
        <taxon>Streptosporangiales</taxon>
        <taxon>Thermomonosporaceae</taxon>
        <taxon>Actinoallomurus</taxon>
    </lineage>
</organism>